<evidence type="ECO:0000313" key="2">
    <source>
        <dbReference type="Proteomes" id="UP000234545"/>
    </source>
</evidence>
<proteinExistence type="predicted"/>
<dbReference type="Gene3D" id="3.40.50.1010">
    <property type="entry name" value="5'-nuclease"/>
    <property type="match status" value="1"/>
</dbReference>
<accession>A0A2I1I4E8</accession>
<comment type="caution">
    <text evidence="1">The sequence shown here is derived from an EMBL/GenBank/DDBJ whole genome shotgun (WGS) entry which is preliminary data.</text>
</comment>
<reference evidence="1 2" key="1">
    <citation type="submission" date="2017-12" db="EMBL/GenBank/DDBJ databases">
        <title>Phylogenetic diversity of female urinary microbiome.</title>
        <authorList>
            <person name="Thomas-White K."/>
            <person name="Wolfe A.J."/>
        </authorList>
    </citation>
    <scope>NUCLEOTIDE SEQUENCE [LARGE SCALE GENOMIC DNA]</scope>
    <source>
        <strain evidence="1 2">UMB0250</strain>
    </source>
</reference>
<gene>
    <name evidence="1" type="ORF">CYJ25_06645</name>
</gene>
<dbReference type="OrthoDB" id="4772393at2"/>
<protein>
    <submittedName>
        <fullName evidence="1">Nuclease</fullName>
    </submittedName>
</protein>
<dbReference type="Proteomes" id="UP000234545">
    <property type="component" value="Unassembled WGS sequence"/>
</dbReference>
<dbReference type="AlphaFoldDB" id="A0A2I1I4E8"/>
<name>A0A2I1I4E8_9ACTO</name>
<organism evidence="1 2">
    <name type="scientific">Schaalia turicensis</name>
    <dbReference type="NCBI Taxonomy" id="131111"/>
    <lineage>
        <taxon>Bacteria</taxon>
        <taxon>Bacillati</taxon>
        <taxon>Actinomycetota</taxon>
        <taxon>Actinomycetes</taxon>
        <taxon>Actinomycetales</taxon>
        <taxon>Actinomycetaceae</taxon>
        <taxon>Schaalia</taxon>
    </lineage>
</organism>
<dbReference type="RefSeq" id="WP_101628393.1">
    <property type="nucleotide sequence ID" value="NZ_PKKJ01000008.1"/>
</dbReference>
<evidence type="ECO:0000313" key="1">
    <source>
        <dbReference type="EMBL" id="PKY66007.1"/>
    </source>
</evidence>
<dbReference type="EMBL" id="PKKJ01000008">
    <property type="protein sequence ID" value="PKY66007.1"/>
    <property type="molecule type" value="Genomic_DNA"/>
</dbReference>
<sequence length="192" mass="21541">MDNYSSNEEKTYLIVDGENIDATLGMSVLDRRPNQEERPRWNRVLEGAEEHWGSEAKGLFFLNGSSGSLPMGFVQALIAMNYSVIPLSGPADMKVVDLGLQRTMDAISELDSGSVILASHDADFAPQVERLLDQGRRVAILCFREFLATTFHELEAKGLEILDLEYDLHAFQVTLPRLSIIDVDDFNPFDYL</sequence>